<dbReference type="Pfam" id="PF06081">
    <property type="entry name" value="ArAE_1"/>
    <property type="match status" value="1"/>
</dbReference>
<protein>
    <submittedName>
        <fullName evidence="7">FUSC family protein</fullName>
    </submittedName>
</protein>
<reference evidence="7" key="1">
    <citation type="journal article" date="2021" name="mSystems">
        <title>Bacteria and Archaea Synergistically Convert Glycine Betaine to Biogenic Methane in the Formosa Cold Seep of the South China Sea.</title>
        <authorList>
            <person name="Li L."/>
            <person name="Zhang W."/>
            <person name="Zhang S."/>
            <person name="Song L."/>
            <person name="Sun Q."/>
            <person name="Zhang H."/>
            <person name="Xiang H."/>
            <person name="Dong X."/>
        </authorList>
    </citation>
    <scope>NUCLEOTIDE SEQUENCE</scope>
    <source>
        <strain evidence="7">ZWT</strain>
    </source>
</reference>
<reference evidence="7" key="2">
    <citation type="submission" date="2021-04" db="EMBL/GenBank/DDBJ databases">
        <authorList>
            <person name="Dong X."/>
        </authorList>
    </citation>
    <scope>NUCLEOTIDE SEQUENCE</scope>
    <source>
        <strain evidence="7">ZWT</strain>
    </source>
</reference>
<keyword evidence="3 6" id="KW-0812">Transmembrane</keyword>
<dbReference type="PANTHER" id="PTHR30509">
    <property type="entry name" value="P-HYDROXYBENZOIC ACID EFFLUX PUMP SUBUNIT-RELATED"/>
    <property type="match status" value="1"/>
</dbReference>
<evidence type="ECO:0000256" key="4">
    <source>
        <dbReference type="ARBA" id="ARBA00022989"/>
    </source>
</evidence>
<evidence type="ECO:0000256" key="5">
    <source>
        <dbReference type="ARBA" id="ARBA00023136"/>
    </source>
</evidence>
<dbReference type="EMBL" id="JAGSOJ010000002">
    <property type="protein sequence ID" value="MCM1989913.1"/>
    <property type="molecule type" value="Genomic_DNA"/>
</dbReference>
<name>A0A9J6P1J7_9CLOT</name>
<organism evidence="7 8">
    <name type="scientific">Oceanirhabdus seepicola</name>
    <dbReference type="NCBI Taxonomy" id="2828781"/>
    <lineage>
        <taxon>Bacteria</taxon>
        <taxon>Bacillati</taxon>
        <taxon>Bacillota</taxon>
        <taxon>Clostridia</taxon>
        <taxon>Eubacteriales</taxon>
        <taxon>Clostridiaceae</taxon>
        <taxon>Oceanirhabdus</taxon>
    </lineage>
</organism>
<evidence type="ECO:0000256" key="6">
    <source>
        <dbReference type="SAM" id="Phobius"/>
    </source>
</evidence>
<keyword evidence="4 6" id="KW-1133">Transmembrane helix</keyword>
<dbReference type="GO" id="GO:0005886">
    <property type="term" value="C:plasma membrane"/>
    <property type="evidence" value="ECO:0007669"/>
    <property type="project" value="UniProtKB-SubCell"/>
</dbReference>
<accession>A0A9J6P1J7</accession>
<feature type="transmembrane region" description="Helical" evidence="6">
    <location>
        <begin position="129"/>
        <end position="147"/>
    </location>
</feature>
<evidence type="ECO:0000256" key="2">
    <source>
        <dbReference type="ARBA" id="ARBA00022475"/>
    </source>
</evidence>
<dbReference type="Proteomes" id="UP001056429">
    <property type="component" value="Unassembled WGS sequence"/>
</dbReference>
<evidence type="ECO:0000256" key="1">
    <source>
        <dbReference type="ARBA" id="ARBA00004651"/>
    </source>
</evidence>
<feature type="transmembrane region" description="Helical" evidence="6">
    <location>
        <begin position="99"/>
        <end position="117"/>
    </location>
</feature>
<dbReference type="AlphaFoldDB" id="A0A9J6P1J7"/>
<gene>
    <name evidence="7" type="ORF">KDK92_09185</name>
</gene>
<comment type="caution">
    <text evidence="7">The sequence shown here is derived from an EMBL/GenBank/DDBJ whole genome shotgun (WGS) entry which is preliminary data.</text>
</comment>
<dbReference type="InterPro" id="IPR010343">
    <property type="entry name" value="ArAE_1"/>
</dbReference>
<keyword evidence="5 6" id="KW-0472">Membrane</keyword>
<feature type="transmembrane region" description="Helical" evidence="6">
    <location>
        <begin position="61"/>
        <end position="93"/>
    </location>
</feature>
<keyword evidence="8" id="KW-1185">Reference proteome</keyword>
<comment type="subcellular location">
    <subcellularLocation>
        <location evidence="1">Cell membrane</location>
        <topology evidence="1">Multi-pass membrane protein</topology>
    </subcellularLocation>
</comment>
<evidence type="ECO:0000256" key="3">
    <source>
        <dbReference type="ARBA" id="ARBA00022692"/>
    </source>
</evidence>
<dbReference type="RefSeq" id="WP_250858939.1">
    <property type="nucleotide sequence ID" value="NZ_JAGSOJ010000002.1"/>
</dbReference>
<keyword evidence="2" id="KW-1003">Cell membrane</keyword>
<proteinExistence type="predicted"/>
<evidence type="ECO:0000313" key="8">
    <source>
        <dbReference type="Proteomes" id="UP001056429"/>
    </source>
</evidence>
<evidence type="ECO:0000313" key="7">
    <source>
        <dbReference type="EMBL" id="MCM1989913.1"/>
    </source>
</evidence>
<dbReference type="PANTHER" id="PTHR30509:SF9">
    <property type="entry name" value="MULTIDRUG RESISTANCE PROTEIN MDTO"/>
    <property type="match status" value="1"/>
</dbReference>
<sequence length="290" mass="33184">MKKIGLRNIKTALAVVISVVILRIFSSETYFFAPIAAIMTMQNTVYSSFKTGLNRMIGTTIGAVIAIIAVELSVNVVVNSILIFVGIILVIYLCNVFNFKQSVGIACIVFLMIILYADNISPIEYGISRLLETFMGIIIALGVNYVVSPNESQKRVYEYYGKLKEQVHEIFQNIILDGENPKLFLLRDDISKFKTIFSSYQFEHMDDNKYEEELELINNRIKLLREANVHLKLLYDMRDSCCLSTANYAKLEQHDYEINLKKSAVLPIDDHENIVFNFHVDKMINLINKL</sequence>